<keyword evidence="6" id="KW-0970">Cilium biogenesis/degradation</keyword>
<dbReference type="OMA" id="HEYAFFC"/>
<dbReference type="Pfam" id="PF01477">
    <property type="entry name" value="PLAT"/>
    <property type="match status" value="6"/>
</dbReference>
<dbReference type="FunFam" id="3.10.20.230:FF:000007">
    <property type="entry name" value="Oxygen-regulated protein 1"/>
    <property type="match status" value="1"/>
</dbReference>
<reference evidence="17 18" key="1">
    <citation type="journal article" date="2008" name="Nature">
        <title>Genome analysis of the platypus reveals unique signatures of evolution.</title>
        <authorList>
            <person name="Warren W.C."/>
            <person name="Hillier L.W."/>
            <person name="Marshall Graves J.A."/>
            <person name="Birney E."/>
            <person name="Ponting C.P."/>
            <person name="Grutzner F."/>
            <person name="Belov K."/>
            <person name="Miller W."/>
            <person name="Clarke L."/>
            <person name="Chinwalla A.T."/>
            <person name="Yang S.P."/>
            <person name="Heger A."/>
            <person name="Locke D.P."/>
            <person name="Miethke P."/>
            <person name="Waters P.D."/>
            <person name="Veyrunes F."/>
            <person name="Fulton L."/>
            <person name="Fulton B."/>
            <person name="Graves T."/>
            <person name="Wallis J."/>
            <person name="Puente X.S."/>
            <person name="Lopez-Otin C."/>
            <person name="Ordonez G.R."/>
            <person name="Eichler E.E."/>
            <person name="Chen L."/>
            <person name="Cheng Z."/>
            <person name="Deakin J.E."/>
            <person name="Alsop A."/>
            <person name="Thompson K."/>
            <person name="Kirby P."/>
            <person name="Papenfuss A.T."/>
            <person name="Wakefield M.J."/>
            <person name="Olender T."/>
            <person name="Lancet D."/>
            <person name="Huttley G.A."/>
            <person name="Smit A.F."/>
            <person name="Pask A."/>
            <person name="Temple-Smith P."/>
            <person name="Batzer M.A."/>
            <person name="Walker J.A."/>
            <person name="Konkel M.K."/>
            <person name="Harris R.S."/>
            <person name="Whittington C.M."/>
            <person name="Wong E.S."/>
            <person name="Gemmell N.J."/>
            <person name="Buschiazzo E."/>
            <person name="Vargas Jentzsch I.M."/>
            <person name="Merkel A."/>
            <person name="Schmitz J."/>
            <person name="Zemann A."/>
            <person name="Churakov G."/>
            <person name="Kriegs J.O."/>
            <person name="Brosius J."/>
            <person name="Murchison E.P."/>
            <person name="Sachidanandam R."/>
            <person name="Smith C."/>
            <person name="Hannon G.J."/>
            <person name="Tsend-Ayush E."/>
            <person name="McMillan D."/>
            <person name="Attenborough R."/>
            <person name="Rens W."/>
            <person name="Ferguson-Smith M."/>
            <person name="Lefevre C.M."/>
            <person name="Sharp J.A."/>
            <person name="Nicholas K.R."/>
            <person name="Ray D.A."/>
            <person name="Kube M."/>
            <person name="Reinhardt R."/>
            <person name="Pringle T.H."/>
            <person name="Taylor J."/>
            <person name="Jones R.C."/>
            <person name="Nixon B."/>
            <person name="Dacheux J.L."/>
            <person name="Niwa H."/>
            <person name="Sekita Y."/>
            <person name="Huang X."/>
            <person name="Stark A."/>
            <person name="Kheradpour P."/>
            <person name="Kellis M."/>
            <person name="Flicek P."/>
            <person name="Chen Y."/>
            <person name="Webber C."/>
            <person name="Hardison R."/>
            <person name="Nelson J."/>
            <person name="Hallsworth-Pepin K."/>
            <person name="Delehaunty K."/>
            <person name="Markovic C."/>
            <person name="Minx P."/>
            <person name="Feng Y."/>
            <person name="Kremitzki C."/>
            <person name="Mitreva M."/>
            <person name="Glasscock J."/>
            <person name="Wylie T."/>
            <person name="Wohldmann P."/>
            <person name="Thiru P."/>
            <person name="Nhan M.N."/>
            <person name="Pohl C.S."/>
            <person name="Smith S.M."/>
            <person name="Hou S."/>
            <person name="Nefedov M."/>
            <person name="de Jong P.J."/>
            <person name="Renfree M.B."/>
            <person name="Mardis E.R."/>
            <person name="Wilson R.K."/>
        </authorList>
    </citation>
    <scope>NUCLEOTIDE SEQUENCE [LARGE SCALE GENOMIC DNA]</scope>
    <source>
        <strain evidence="17 18">Glennie</strain>
    </source>
</reference>
<protein>
    <recommendedName>
        <fullName evidence="11">Oxygen-regulated protein 1</fullName>
    </recommendedName>
</protein>
<keyword evidence="3" id="KW-0963">Cytoplasm</keyword>
<evidence type="ECO:0000256" key="1">
    <source>
        <dbReference type="ARBA" id="ARBA00004430"/>
    </source>
</evidence>
<feature type="domain" description="Doublecortin" evidence="16">
    <location>
        <begin position="37"/>
        <end position="119"/>
    </location>
</feature>
<dbReference type="PROSITE" id="PS50309">
    <property type="entry name" value="DC"/>
    <property type="match status" value="2"/>
</dbReference>
<dbReference type="SUPFAM" id="SSF49723">
    <property type="entry name" value="Lipase/lipooxygenase domain (PLAT/LH2 domain)"/>
    <property type="match status" value="6"/>
</dbReference>
<dbReference type="SMART" id="SM00308">
    <property type="entry name" value="LH2"/>
    <property type="match status" value="4"/>
</dbReference>
<dbReference type="PANTHER" id="PTHR45901:SF7">
    <property type="entry name" value="OXYGEN-REGULATED PROTEIN 1"/>
    <property type="match status" value="1"/>
</dbReference>
<evidence type="ECO:0000256" key="4">
    <source>
        <dbReference type="ARBA" id="ARBA00022606"/>
    </source>
</evidence>
<evidence type="ECO:0000256" key="3">
    <source>
        <dbReference type="ARBA" id="ARBA00022490"/>
    </source>
</evidence>
<comment type="function">
    <text evidence="10">Microtubule-associated protein regulating the stability and length of the microtubule-based axoneme of photoreceptors. Required for the differentiation of photoreceptor cells, it plays a role in the organization of the outer segment of rod and cone photoreceptors ensuring the correct orientation and higher-order stacking of outer segment disks along the photoreceptor axoneme.</text>
</comment>
<evidence type="ECO:0000256" key="11">
    <source>
        <dbReference type="ARBA" id="ARBA00044186"/>
    </source>
</evidence>
<dbReference type="PROSITE" id="PS50095">
    <property type="entry name" value="PLAT"/>
    <property type="match status" value="6"/>
</dbReference>
<dbReference type="InterPro" id="IPR052970">
    <property type="entry name" value="Inner_ear_hair_cell_LOXHD"/>
</dbReference>
<name>A0A6I8PIM9_ORNAN</name>
<feature type="domain" description="PLAT" evidence="15">
    <location>
        <begin position="1235"/>
        <end position="1353"/>
    </location>
</feature>
<dbReference type="PANTHER" id="PTHR45901">
    <property type="entry name" value="PROTEIN CBG12474"/>
    <property type="match status" value="1"/>
</dbReference>
<dbReference type="CDD" id="cd17145">
    <property type="entry name" value="DCX1_RP1"/>
    <property type="match status" value="1"/>
</dbReference>
<dbReference type="Gene3D" id="2.80.10.50">
    <property type="match status" value="2"/>
</dbReference>
<evidence type="ECO:0000256" key="8">
    <source>
        <dbReference type="ARBA" id="ARBA00023212"/>
    </source>
</evidence>
<dbReference type="Pfam" id="PF03607">
    <property type="entry name" value="DCX"/>
    <property type="match status" value="2"/>
</dbReference>
<feature type="region of interest" description="Disordered" evidence="14">
    <location>
        <begin position="1"/>
        <end position="24"/>
    </location>
</feature>
<proteinExistence type="predicted"/>
<dbReference type="SUPFAM" id="SSF89837">
    <property type="entry name" value="Doublecortin (DC)"/>
    <property type="match status" value="2"/>
</dbReference>
<dbReference type="InterPro" id="IPR008996">
    <property type="entry name" value="IL1/FGF"/>
</dbReference>
<organism evidence="17 18">
    <name type="scientific">Ornithorhynchus anatinus</name>
    <name type="common">Duckbill platypus</name>
    <dbReference type="NCBI Taxonomy" id="9258"/>
    <lineage>
        <taxon>Eukaryota</taxon>
        <taxon>Metazoa</taxon>
        <taxon>Chordata</taxon>
        <taxon>Craniata</taxon>
        <taxon>Vertebrata</taxon>
        <taxon>Euteleostomi</taxon>
        <taxon>Mammalia</taxon>
        <taxon>Monotremata</taxon>
        <taxon>Ornithorhynchidae</taxon>
        <taxon>Ornithorhynchus</taxon>
    </lineage>
</organism>
<evidence type="ECO:0000259" key="15">
    <source>
        <dbReference type="PROSITE" id="PS50095"/>
    </source>
</evidence>
<dbReference type="GO" id="GO:0032391">
    <property type="term" value="C:photoreceptor connecting cilium"/>
    <property type="evidence" value="ECO:0007669"/>
    <property type="project" value="UniProtKB-ARBA"/>
</dbReference>
<evidence type="ECO:0000256" key="10">
    <source>
        <dbReference type="ARBA" id="ARBA00043933"/>
    </source>
</evidence>
<dbReference type="Gene3D" id="2.60.60.20">
    <property type="entry name" value="PLAT/LH2 domain"/>
    <property type="match status" value="4"/>
</dbReference>
<evidence type="ECO:0000256" key="13">
    <source>
        <dbReference type="PROSITE-ProRule" id="PRU00152"/>
    </source>
</evidence>
<keyword evidence="5" id="KW-0677">Repeat</keyword>
<dbReference type="GO" id="GO:0001750">
    <property type="term" value="C:photoreceptor outer segment"/>
    <property type="evidence" value="ECO:0007669"/>
    <property type="project" value="UniProtKB-SubCell"/>
</dbReference>
<feature type="domain" description="PLAT" evidence="15">
    <location>
        <begin position="995"/>
        <end position="1112"/>
    </location>
</feature>
<keyword evidence="7" id="KW-0969">Cilium</keyword>
<evidence type="ECO:0000256" key="5">
    <source>
        <dbReference type="ARBA" id="ARBA00022737"/>
    </source>
</evidence>
<dbReference type="Gene3D" id="2.40.180.10">
    <property type="entry name" value="Catalase core domain"/>
    <property type="match status" value="2"/>
</dbReference>
<dbReference type="CDD" id="cd23312">
    <property type="entry name" value="beta-trefoil_FGF_RP1"/>
    <property type="match status" value="2"/>
</dbReference>
<keyword evidence="8" id="KW-0206">Cytoskeleton</keyword>
<reference evidence="17" key="2">
    <citation type="submission" date="2025-08" db="UniProtKB">
        <authorList>
            <consortium name="Ensembl"/>
        </authorList>
    </citation>
    <scope>IDENTIFICATION</scope>
    <source>
        <strain evidence="17">Glennie</strain>
    </source>
</reference>
<evidence type="ECO:0000256" key="2">
    <source>
        <dbReference type="ARBA" id="ARBA00004504"/>
    </source>
</evidence>
<dbReference type="SMART" id="SM00537">
    <property type="entry name" value="DCX"/>
    <property type="match status" value="2"/>
</dbReference>
<keyword evidence="9" id="KW-0966">Cell projection</keyword>
<evidence type="ECO:0000256" key="12">
    <source>
        <dbReference type="ARBA" id="ARBA00046756"/>
    </source>
</evidence>
<feature type="domain" description="PLAT" evidence="15">
    <location>
        <begin position="869"/>
        <end position="983"/>
    </location>
</feature>
<dbReference type="SUPFAM" id="SSF50353">
    <property type="entry name" value="Cytokine"/>
    <property type="match status" value="2"/>
</dbReference>
<dbReference type="Ensembl" id="ENSOANT00000060460.1">
    <property type="protein sequence ID" value="ENSOANP00000051759.1"/>
    <property type="gene ID" value="ENSOANG00000007287.2"/>
</dbReference>
<reference evidence="17" key="3">
    <citation type="submission" date="2025-09" db="UniProtKB">
        <authorList>
            <consortium name="Ensembl"/>
        </authorList>
    </citation>
    <scope>IDENTIFICATION</scope>
    <source>
        <strain evidence="17">Glennie</strain>
    </source>
</reference>
<dbReference type="InterPro" id="IPR001024">
    <property type="entry name" value="PLAT/LH2_dom"/>
</dbReference>
<dbReference type="GO" id="GO:0035556">
    <property type="term" value="P:intracellular signal transduction"/>
    <property type="evidence" value="ECO:0007669"/>
    <property type="project" value="InterPro"/>
</dbReference>
<dbReference type="GeneTree" id="ENSGT00940000154242"/>
<dbReference type="GO" id="GO:0005930">
    <property type="term" value="C:axoneme"/>
    <property type="evidence" value="ECO:0007669"/>
    <property type="project" value="UniProtKB-SubCell"/>
</dbReference>
<dbReference type="InterPro" id="IPR036572">
    <property type="entry name" value="Doublecortin_dom_sf"/>
</dbReference>
<comment type="subcellular location">
    <subcellularLocation>
        <location evidence="2">Cell projection</location>
        <location evidence="2">Cilium</location>
        <location evidence="2">Photoreceptor outer segment</location>
    </subcellularLocation>
    <subcellularLocation>
        <location evidence="1">Cytoplasm</location>
        <location evidence="1">Cytoskeleton</location>
        <location evidence="1">Cilium axoneme</location>
    </subcellularLocation>
</comment>
<evidence type="ECO:0000313" key="17">
    <source>
        <dbReference type="Ensembl" id="ENSOANP00000051759.1"/>
    </source>
</evidence>
<dbReference type="Bgee" id="ENSOANG00000007287">
    <property type="expression patterns" value="Expressed in endometrium and 3 other cell types or tissues"/>
</dbReference>
<accession>A0A6I8PIM9</accession>
<dbReference type="Proteomes" id="UP000002279">
    <property type="component" value="Chromosome 7"/>
</dbReference>
<evidence type="ECO:0000313" key="18">
    <source>
        <dbReference type="Proteomes" id="UP000002279"/>
    </source>
</evidence>
<dbReference type="Gene3D" id="3.10.20.230">
    <property type="entry name" value="Doublecortin domain"/>
    <property type="match status" value="2"/>
</dbReference>
<comment type="caution">
    <text evidence="13">Lacks conserved residue(s) required for the propagation of feature annotation.</text>
</comment>
<evidence type="ECO:0000256" key="9">
    <source>
        <dbReference type="ARBA" id="ARBA00023273"/>
    </source>
</evidence>
<evidence type="ECO:0000259" key="16">
    <source>
        <dbReference type="PROSITE" id="PS50309"/>
    </source>
</evidence>
<evidence type="ECO:0000256" key="14">
    <source>
        <dbReference type="SAM" id="MobiDB-lite"/>
    </source>
</evidence>
<dbReference type="CDD" id="cd01756">
    <property type="entry name" value="PLAT_repeat"/>
    <property type="match status" value="3"/>
</dbReference>
<dbReference type="InterPro" id="IPR003533">
    <property type="entry name" value="Doublecortin_dom"/>
</dbReference>
<feature type="domain" description="Doublecortin" evidence="16">
    <location>
        <begin position="164"/>
        <end position="243"/>
    </location>
</feature>
<keyword evidence="4" id="KW-0716">Sensory transduction</keyword>
<evidence type="ECO:0000256" key="7">
    <source>
        <dbReference type="ARBA" id="ARBA00023069"/>
    </source>
</evidence>
<feature type="domain" description="PLAT" evidence="15">
    <location>
        <begin position="279"/>
        <end position="395"/>
    </location>
</feature>
<feature type="domain" description="PLAT" evidence="15">
    <location>
        <begin position="1107"/>
        <end position="1223"/>
    </location>
</feature>
<dbReference type="InterPro" id="IPR036392">
    <property type="entry name" value="PLAT/LH2_dom_sf"/>
</dbReference>
<dbReference type="GO" id="GO:0030030">
    <property type="term" value="P:cell projection organization"/>
    <property type="evidence" value="ECO:0007669"/>
    <property type="project" value="UniProtKB-KW"/>
</dbReference>
<dbReference type="FunFam" id="3.10.20.230:FF:000006">
    <property type="entry name" value="Oxygen-regulated protein 1"/>
    <property type="match status" value="1"/>
</dbReference>
<dbReference type="GO" id="GO:0009416">
    <property type="term" value="P:response to light stimulus"/>
    <property type="evidence" value="ECO:0007669"/>
    <property type="project" value="UniProtKB-ARBA"/>
</dbReference>
<dbReference type="GO" id="GO:0001917">
    <property type="term" value="C:photoreceptor inner segment"/>
    <property type="evidence" value="ECO:0007669"/>
    <property type="project" value="UniProtKB-ARBA"/>
</dbReference>
<sequence length="1368" mass="152921">MSETPSSSFSMIHPTSSESGQTFSPRHFSIIDPVVAKRICFYKSGDPQFNGIKMVVNHRSIKTFDALLDNLSRKIPLPFGVRNISTPRGLHSITNLEELEDGKSYICSHRRKMKPVNLEQASRKPLPWQSSRPISARHRAAQMARQNRVGAAQWMAPVAIRTPKRITVFKNGDMRTRCTVLLSRKVTQSFEAFLDHLTELLQYPVVRLYAVDGRKVANLQAVFLTVGALVAAGREPFKPGHYDLQLHSIPSRFSTGSSPVVPRANANPGGRKSRIFSFCKWKVSIITSELPHAGTSSRIYIVLYGSHRSSGPIFLYRADEDLFQEGHEDTFTINPGDVGELYKIRVGHSNSGPSPGWHCKEIQLLNLLSGEQFNIPAHRWLAQNQEDGEICREFPISRQGQPDLPVTRYEVLVTTGELWNAGTEASVFISIYGEKGDTGSRKLFRSKNPKAFLKGQTDIFSLEAVYLGYLYNLVIAHDGLGSGNGWFLDEVVIKDPIADLDYTFLCHRWLDQGEDDGKIVRKLYPTDNGSLPSSKFLVHKCLGEFIITAVIKESHSAAEINGPLFPLSPQGKSNILQFYSKLTGGFIRLHPDGTVDALGEKTDPFGLFDVTVKRENIYIFHSHQLRHLSLALDNGTVTGVASSESKCELQILHRSNRCAVLESVKDPRQMVTFNPQGRVTDESVGSVELSREFMIHVKGVFHSGAVILLATSLCQALCLRTDGSCNGVGHQSEESYWKVHKISSGVCMFESVKNPRKYLRILDGRCDGTGTGDLDCHFKIEKKLASGSVSLESVENRGLFVGLLPDGQAKPLVYTEDRNILFYPQVIQFGREKPMGTSATPSQQGEAEHRRTKPQVETTQKSSPLLFEDTWKVSVLTGDTGTQANVSLWVYGDKGAVGPITLSKDNQEQLFLPRQEDEFQIKIKNVGELYKIRIGHDGTSGQPEWKLEKVTMEHLGMSSTLYFEANKWLSRTCGDGDIICELPVEREGKPILPMVKYCVYVHTGQMKQAETKSSVYLCIYGERGDSGLRLLHKSDMPIKFQRGQIDMFHVEAVSLGKLKKVLLHCEASEPSQYWYCAKVIVGELEKEGESVFNCERYRLFQNCNRTGDWKITVVTGDFEQAGTTATVSLYTYGEKKASGPIILGSGKHQLFNPNSADTFKVNFKDLGELYKIRIGHDNRGKDPGWYLEEVRLEEIATHQLFFLPVDCWIDENEKGGGTWKEIAIPRLNQEPLPLVDYEVHVYTGSTLGAETDANVSINVIGTRGDAGMRKLHHSKNNKVKFQHGQVDIFGIQAVSLGELKKVLVGHDGTGPGRVWLCKIQCHFGGKRGIFLTQCCKRQDNNNYDEDRTETALLSDSLKNFEILQGKEI</sequence>
<keyword evidence="18" id="KW-1185">Reference proteome</keyword>
<evidence type="ECO:0000256" key="6">
    <source>
        <dbReference type="ARBA" id="ARBA00022794"/>
    </source>
</evidence>
<feature type="domain" description="PLAT" evidence="15">
    <location>
        <begin position="407"/>
        <end position="524"/>
    </location>
</feature>
<feature type="region of interest" description="Disordered" evidence="14">
    <location>
        <begin position="833"/>
        <end position="861"/>
    </location>
</feature>
<comment type="subunit">
    <text evidence="12">Interacts (via the doublecortin domains) with microtubules. Interacts with RP1L1. Interacts with MAK.</text>
</comment>